<dbReference type="PANTHER" id="PTHR48106:SF18">
    <property type="entry name" value="QUINONE OXIDOREDUCTASE PIG3"/>
    <property type="match status" value="1"/>
</dbReference>
<dbReference type="InterPro" id="IPR013149">
    <property type="entry name" value="ADH-like_C"/>
</dbReference>
<dbReference type="Proteomes" id="UP000220158">
    <property type="component" value="Chromosome 5"/>
</dbReference>
<sequence>MKGVLLKGLNNIVFSNCLKKPVLQKNIYSKEKNDLLIRVSAVGINRIDILIKQNKYLSFPKEKSLGIEISGIVEESNCERFRKNDKVCSLLKYNGYNEYVLANSDHTIKLDNSLSIIEGASLLESFLTAYKLIYFIARFPMINENFTGEKSTTINNGSIGLSSNNNNLNYDEEFIKKEKCKSINRLYDNYFENEEVNVLVYGSLSSVGVNLLQLLNFEKKRNIIKINKIIAVTSNEIKAKKALELGATDYVFHNNENFTDNILKISKKINLIFDCVGKSMFENNLKICAPDTKWILYGLLGGAKILKFNLFHLINKRILLLNSTLYDRSDSYKKNLIKSFEYNLIPLLKKKILKCYIHEVLNIENIEKAHYIIENNLNIGKVVCTF</sequence>
<gene>
    <name evidence="5" type="ORF">PRELSG_0501700</name>
</gene>
<protein>
    <submittedName>
        <fullName evidence="5">Zinc-binding dehydrogenase, putative</fullName>
    </submittedName>
</protein>
<dbReference type="PANTHER" id="PTHR48106">
    <property type="entry name" value="QUINONE OXIDOREDUCTASE PIG3-RELATED"/>
    <property type="match status" value="1"/>
</dbReference>
<dbReference type="EMBL" id="LN835300">
    <property type="protein sequence ID" value="CRG98859.1"/>
    <property type="molecule type" value="Genomic_DNA"/>
</dbReference>
<dbReference type="GO" id="GO:0070402">
    <property type="term" value="F:NADPH binding"/>
    <property type="evidence" value="ECO:0007669"/>
    <property type="project" value="TreeGrafter"/>
</dbReference>
<evidence type="ECO:0000313" key="6">
    <source>
        <dbReference type="Proteomes" id="UP000220158"/>
    </source>
</evidence>
<dbReference type="Gene3D" id="3.90.180.10">
    <property type="entry name" value="Medium-chain alcohol dehydrogenases, catalytic domain"/>
    <property type="match status" value="2"/>
</dbReference>
<dbReference type="VEuPathDB" id="PlasmoDB:PRELSG_0501700"/>
<proteinExistence type="predicted"/>
<keyword evidence="2" id="KW-0560">Oxidoreductase</keyword>
<evidence type="ECO:0000313" key="5">
    <source>
        <dbReference type="EMBL" id="CRG98859.1"/>
    </source>
</evidence>
<dbReference type="Pfam" id="PF08240">
    <property type="entry name" value="ADH_N"/>
    <property type="match status" value="1"/>
</dbReference>
<organism evidence="5 6">
    <name type="scientific">Plasmodium relictum</name>
    <dbReference type="NCBI Taxonomy" id="85471"/>
    <lineage>
        <taxon>Eukaryota</taxon>
        <taxon>Sar</taxon>
        <taxon>Alveolata</taxon>
        <taxon>Apicomplexa</taxon>
        <taxon>Aconoidasida</taxon>
        <taxon>Haemosporida</taxon>
        <taxon>Plasmodiidae</taxon>
        <taxon>Plasmodium</taxon>
        <taxon>Plasmodium (Haemamoeba)</taxon>
    </lineage>
</organism>
<keyword evidence="6" id="KW-1185">Reference proteome</keyword>
<evidence type="ECO:0000256" key="1">
    <source>
        <dbReference type="ARBA" id="ARBA00022857"/>
    </source>
</evidence>
<dbReference type="AlphaFoldDB" id="A0A1J1H1X4"/>
<dbReference type="RefSeq" id="XP_028531868.1">
    <property type="nucleotide sequence ID" value="XM_028675262.1"/>
</dbReference>
<reference evidence="5 6" key="1">
    <citation type="submission" date="2015-04" db="EMBL/GenBank/DDBJ databases">
        <authorList>
            <consortium name="Pathogen Informatics"/>
        </authorList>
    </citation>
    <scope>NUCLEOTIDE SEQUENCE [LARGE SCALE GENOMIC DNA]</scope>
    <source>
        <strain evidence="5 6">SGS1</strain>
    </source>
</reference>
<evidence type="ECO:0000256" key="2">
    <source>
        <dbReference type="ARBA" id="ARBA00023002"/>
    </source>
</evidence>
<dbReference type="OMA" id="DWSWEYA"/>
<dbReference type="InterPro" id="IPR013154">
    <property type="entry name" value="ADH-like_N"/>
</dbReference>
<keyword evidence="1" id="KW-0521">NADP</keyword>
<evidence type="ECO:0000259" key="4">
    <source>
        <dbReference type="Pfam" id="PF08240"/>
    </source>
</evidence>
<name>A0A1J1H1X4_PLARL</name>
<dbReference type="SUPFAM" id="SSF51735">
    <property type="entry name" value="NAD(P)-binding Rossmann-fold domains"/>
    <property type="match status" value="1"/>
</dbReference>
<feature type="domain" description="Alcohol dehydrogenase-like N-terminal" evidence="4">
    <location>
        <begin position="32"/>
        <end position="109"/>
    </location>
</feature>
<dbReference type="GeneID" id="39734960"/>
<dbReference type="Pfam" id="PF00107">
    <property type="entry name" value="ADH_zinc_N"/>
    <property type="match status" value="1"/>
</dbReference>
<accession>A0A1J1H1X4</accession>
<dbReference type="GO" id="GO:0016651">
    <property type="term" value="F:oxidoreductase activity, acting on NAD(P)H"/>
    <property type="evidence" value="ECO:0007669"/>
    <property type="project" value="TreeGrafter"/>
</dbReference>
<dbReference type="SUPFAM" id="SSF50129">
    <property type="entry name" value="GroES-like"/>
    <property type="match status" value="1"/>
</dbReference>
<dbReference type="KEGG" id="prel:PRELSG_0501700"/>
<evidence type="ECO:0000259" key="3">
    <source>
        <dbReference type="Pfam" id="PF00107"/>
    </source>
</evidence>
<dbReference type="InterPro" id="IPR036291">
    <property type="entry name" value="NAD(P)-bd_dom_sf"/>
</dbReference>
<dbReference type="InterPro" id="IPR011032">
    <property type="entry name" value="GroES-like_sf"/>
</dbReference>
<dbReference type="Gene3D" id="3.40.50.720">
    <property type="entry name" value="NAD(P)-binding Rossmann-like Domain"/>
    <property type="match status" value="2"/>
</dbReference>
<dbReference type="OrthoDB" id="3509362at2759"/>
<feature type="domain" description="Alcohol dehydrogenase-like C-terminal" evidence="3">
    <location>
        <begin position="226"/>
        <end position="336"/>
    </location>
</feature>